<dbReference type="OrthoDB" id="2507078at2759"/>
<proteinExistence type="predicted"/>
<gene>
    <name evidence="1" type="ORF">PTTG_08533</name>
</gene>
<evidence type="ECO:0000313" key="2">
    <source>
        <dbReference type="EnsemblFungi" id="PTTG_08533-t43_1-p1"/>
    </source>
</evidence>
<dbReference type="Proteomes" id="UP000005240">
    <property type="component" value="Unassembled WGS sequence"/>
</dbReference>
<reference evidence="1" key="1">
    <citation type="submission" date="2009-11" db="EMBL/GenBank/DDBJ databases">
        <authorList>
            <consortium name="The Broad Institute Genome Sequencing Platform"/>
            <person name="Ward D."/>
            <person name="Feldgarden M."/>
            <person name="Earl A."/>
            <person name="Young S.K."/>
            <person name="Zeng Q."/>
            <person name="Koehrsen M."/>
            <person name="Alvarado L."/>
            <person name="Berlin A."/>
            <person name="Bochicchio J."/>
            <person name="Borenstein D."/>
            <person name="Chapman S.B."/>
            <person name="Chen Z."/>
            <person name="Engels R."/>
            <person name="Freedman E."/>
            <person name="Gellesch M."/>
            <person name="Goldberg J."/>
            <person name="Griggs A."/>
            <person name="Gujja S."/>
            <person name="Heilman E."/>
            <person name="Heiman D."/>
            <person name="Hepburn T."/>
            <person name="Howarth C."/>
            <person name="Jen D."/>
            <person name="Larson L."/>
            <person name="Lewis B."/>
            <person name="Mehta T."/>
            <person name="Park D."/>
            <person name="Pearson M."/>
            <person name="Roberts A."/>
            <person name="Saif S."/>
            <person name="Shea T."/>
            <person name="Shenoy N."/>
            <person name="Sisk P."/>
            <person name="Stolte C."/>
            <person name="Sykes S."/>
            <person name="Thomson T."/>
            <person name="Walk T."/>
            <person name="White J."/>
            <person name="Yandava C."/>
            <person name="Izard J."/>
            <person name="Baranova O.V."/>
            <person name="Blanton J.M."/>
            <person name="Tanner A.C."/>
            <person name="Dewhirst F.E."/>
            <person name="Haas B."/>
            <person name="Nusbaum C."/>
            <person name="Birren B."/>
        </authorList>
    </citation>
    <scope>NUCLEOTIDE SEQUENCE [LARGE SCALE GENOMIC DNA]</scope>
    <source>
        <strain evidence="1">1-1 BBBD Race 1</strain>
    </source>
</reference>
<dbReference type="OMA" id="RYIVCTW"/>
<dbReference type="EMBL" id="ADAS02000007">
    <property type="protein sequence ID" value="OAV98475.1"/>
    <property type="molecule type" value="Genomic_DNA"/>
</dbReference>
<protein>
    <submittedName>
        <fullName evidence="1 2">Uncharacterized protein</fullName>
    </submittedName>
</protein>
<evidence type="ECO:0000313" key="3">
    <source>
        <dbReference type="Proteomes" id="UP000005240"/>
    </source>
</evidence>
<dbReference type="EnsemblFungi" id="PTTG_08533-t43_1">
    <property type="protein sequence ID" value="PTTG_08533-t43_1-p1"/>
    <property type="gene ID" value="PTTG_08533"/>
</dbReference>
<reference evidence="2 3" key="3">
    <citation type="journal article" date="2017" name="G3 (Bethesda)">
        <title>Comparative analysis highlights variable genome content of wheat rusts and divergence of the mating loci.</title>
        <authorList>
            <person name="Cuomo C.A."/>
            <person name="Bakkeren G."/>
            <person name="Khalil H.B."/>
            <person name="Panwar V."/>
            <person name="Joly D."/>
            <person name="Linning R."/>
            <person name="Sakthikumar S."/>
            <person name="Song X."/>
            <person name="Adiconis X."/>
            <person name="Fan L."/>
            <person name="Goldberg J.M."/>
            <person name="Levin J.Z."/>
            <person name="Young S."/>
            <person name="Zeng Q."/>
            <person name="Anikster Y."/>
            <person name="Bruce M."/>
            <person name="Wang M."/>
            <person name="Yin C."/>
            <person name="McCallum B."/>
            <person name="Szabo L.J."/>
            <person name="Hulbert S."/>
            <person name="Chen X."/>
            <person name="Fellers J.P."/>
        </authorList>
    </citation>
    <scope>NUCLEOTIDE SEQUENCE</scope>
    <source>
        <strain evidence="3">Isolate 1-1 / race 1 (BBBD)</strain>
        <strain evidence="2">isolate 1-1 / race 1 (BBBD)</strain>
    </source>
</reference>
<dbReference type="AlphaFoldDB" id="A0A0C4F5X8"/>
<accession>A0A0C4F5X8</accession>
<keyword evidence="3" id="KW-1185">Reference proteome</keyword>
<name>A0A0C4F5X8_PUCT1</name>
<dbReference type="VEuPathDB" id="FungiDB:PTTG_08533"/>
<sequence length="140" mass="15990">MFVVSLSRAGQTDRRVTSLSSFAPHTSRVSFSSPISERAKDGTGGSSSSRRIITFTEEDCRGVNQINVQEANLNLRLFGWSQSMNLWIRARMGSKRLLFWTLASDNELLRYIVCTWAHDSQEFFFALRRNDRPAPNTIRV</sequence>
<organism evidence="1">
    <name type="scientific">Puccinia triticina (isolate 1-1 / race 1 (BBBD))</name>
    <name type="common">Brown leaf rust fungus</name>
    <dbReference type="NCBI Taxonomy" id="630390"/>
    <lineage>
        <taxon>Eukaryota</taxon>
        <taxon>Fungi</taxon>
        <taxon>Dikarya</taxon>
        <taxon>Basidiomycota</taxon>
        <taxon>Pucciniomycotina</taxon>
        <taxon>Pucciniomycetes</taxon>
        <taxon>Pucciniales</taxon>
        <taxon>Pucciniaceae</taxon>
        <taxon>Puccinia</taxon>
    </lineage>
</organism>
<reference evidence="2" key="4">
    <citation type="submission" date="2025-05" db="UniProtKB">
        <authorList>
            <consortium name="EnsemblFungi"/>
        </authorList>
    </citation>
    <scope>IDENTIFICATION</scope>
    <source>
        <strain evidence="2">isolate 1-1 / race 1 (BBBD)</strain>
    </source>
</reference>
<evidence type="ECO:0000313" key="1">
    <source>
        <dbReference type="EMBL" id="OAV98475.1"/>
    </source>
</evidence>
<reference evidence="1" key="2">
    <citation type="submission" date="2016-05" db="EMBL/GenBank/DDBJ databases">
        <title>Comparative analysis highlights variable genome content of wheat rusts and divergence of the mating loci.</title>
        <authorList>
            <person name="Cuomo C.A."/>
            <person name="Bakkeren G."/>
            <person name="Szabo L."/>
            <person name="Khalil H."/>
            <person name="Joly D."/>
            <person name="Goldberg J."/>
            <person name="Young S."/>
            <person name="Zeng Q."/>
            <person name="Fellers J."/>
        </authorList>
    </citation>
    <scope>NUCLEOTIDE SEQUENCE [LARGE SCALE GENOMIC DNA]</scope>
    <source>
        <strain evidence="1">1-1 BBBD Race 1</strain>
    </source>
</reference>